<dbReference type="GO" id="GO:0046656">
    <property type="term" value="P:folic acid biosynthetic process"/>
    <property type="evidence" value="ECO:0007669"/>
    <property type="project" value="UniProtKB-KW"/>
</dbReference>
<evidence type="ECO:0000256" key="7">
    <source>
        <dbReference type="ARBA" id="ARBA00022777"/>
    </source>
</evidence>
<keyword evidence="6" id="KW-0547">Nucleotide-binding</keyword>
<protein>
    <recommendedName>
        <fullName evidence="4">2-amino-4-hydroxy-6-hydroxymethyldihydropteridine pyrophosphokinase</fullName>
        <ecNumber evidence="3">2.7.6.3</ecNumber>
    </recommendedName>
    <alternativeName>
        <fullName evidence="11">6-hydroxymethyl-7,8-dihydropterin pyrophosphokinase</fullName>
    </alternativeName>
    <alternativeName>
        <fullName evidence="12">7,8-dihydro-6-hydroxymethylpterin-pyrophosphokinase</fullName>
    </alternativeName>
</protein>
<evidence type="ECO:0000256" key="5">
    <source>
        <dbReference type="ARBA" id="ARBA00022679"/>
    </source>
</evidence>
<keyword evidence="9" id="KW-0289">Folate biosynthesis</keyword>
<keyword evidence="7" id="KW-0418">Kinase</keyword>
<evidence type="ECO:0000313" key="15">
    <source>
        <dbReference type="Proteomes" id="UP000235162"/>
    </source>
</evidence>
<evidence type="ECO:0000256" key="10">
    <source>
        <dbReference type="ARBA" id="ARBA00029409"/>
    </source>
</evidence>
<evidence type="ECO:0000256" key="2">
    <source>
        <dbReference type="ARBA" id="ARBA00005810"/>
    </source>
</evidence>
<dbReference type="GO" id="GO:0005524">
    <property type="term" value="F:ATP binding"/>
    <property type="evidence" value="ECO:0007669"/>
    <property type="project" value="UniProtKB-KW"/>
</dbReference>
<dbReference type="PANTHER" id="PTHR43071:SF1">
    <property type="entry name" value="2-AMINO-4-HYDROXY-6-HYDROXYMETHYLDIHYDROPTERIDINE PYROPHOSPHOKINASE"/>
    <property type="match status" value="1"/>
</dbReference>
<dbReference type="GO" id="GO:0003848">
    <property type="term" value="F:2-amino-4-hydroxy-6-hydroxymethyldihydropteridine diphosphokinase activity"/>
    <property type="evidence" value="ECO:0007669"/>
    <property type="project" value="UniProtKB-EC"/>
</dbReference>
<organism evidence="14 15">
    <name type="scientific">Halioglobus japonicus</name>
    <dbReference type="NCBI Taxonomy" id="930805"/>
    <lineage>
        <taxon>Bacteria</taxon>
        <taxon>Pseudomonadati</taxon>
        <taxon>Pseudomonadota</taxon>
        <taxon>Gammaproteobacteria</taxon>
        <taxon>Cellvibrionales</taxon>
        <taxon>Halieaceae</taxon>
        <taxon>Halioglobus</taxon>
    </lineage>
</organism>
<comment type="pathway">
    <text evidence="1">Cofactor biosynthesis; tetrahydrofolate biosynthesis; 2-amino-4-hydroxy-6-hydroxymethyl-7,8-dihydropteridine diphosphate from 7,8-dihydroneopterin triphosphate: step 4/4.</text>
</comment>
<dbReference type="EMBL" id="PKUR01000003">
    <property type="protein sequence ID" value="PLW85781.1"/>
    <property type="molecule type" value="Genomic_DNA"/>
</dbReference>
<dbReference type="RefSeq" id="WP_084198522.1">
    <property type="nucleotide sequence ID" value="NZ_BMYL01000003.1"/>
</dbReference>
<evidence type="ECO:0000256" key="11">
    <source>
        <dbReference type="ARBA" id="ARBA00029766"/>
    </source>
</evidence>
<evidence type="ECO:0000256" key="4">
    <source>
        <dbReference type="ARBA" id="ARBA00016218"/>
    </source>
</evidence>
<evidence type="ECO:0000256" key="1">
    <source>
        <dbReference type="ARBA" id="ARBA00005051"/>
    </source>
</evidence>
<evidence type="ECO:0000256" key="9">
    <source>
        <dbReference type="ARBA" id="ARBA00022909"/>
    </source>
</evidence>
<proteinExistence type="inferred from homology"/>
<dbReference type="SUPFAM" id="SSF55083">
    <property type="entry name" value="6-hydroxymethyl-7,8-dihydropterin pyrophosphokinase, HPPK"/>
    <property type="match status" value="1"/>
</dbReference>
<accession>A0AAP8MDF2</accession>
<evidence type="ECO:0000259" key="13">
    <source>
        <dbReference type="PROSITE" id="PS00794"/>
    </source>
</evidence>
<comment type="similarity">
    <text evidence="2">Belongs to the HPPK family.</text>
</comment>
<dbReference type="PROSITE" id="PS00794">
    <property type="entry name" value="HPPK"/>
    <property type="match status" value="1"/>
</dbReference>
<dbReference type="Proteomes" id="UP000235162">
    <property type="component" value="Unassembled WGS sequence"/>
</dbReference>
<reference evidence="14 15" key="1">
    <citation type="submission" date="2018-01" db="EMBL/GenBank/DDBJ databases">
        <title>The draft genome sequence of Halioglobus japonicus S1-36.</title>
        <authorList>
            <person name="Du Z.-J."/>
            <person name="Shi M.-J."/>
        </authorList>
    </citation>
    <scope>NUCLEOTIDE SEQUENCE [LARGE SCALE GENOMIC DNA]</scope>
    <source>
        <strain evidence="14 15">S1-36</strain>
    </source>
</reference>
<evidence type="ECO:0000256" key="6">
    <source>
        <dbReference type="ARBA" id="ARBA00022741"/>
    </source>
</evidence>
<dbReference type="PANTHER" id="PTHR43071">
    <property type="entry name" value="2-AMINO-4-HYDROXY-6-HYDROXYMETHYLDIHYDROPTERIDINE PYROPHOSPHOKINASE"/>
    <property type="match status" value="1"/>
</dbReference>
<dbReference type="CDD" id="cd00483">
    <property type="entry name" value="HPPK"/>
    <property type="match status" value="1"/>
</dbReference>
<evidence type="ECO:0000256" key="12">
    <source>
        <dbReference type="ARBA" id="ARBA00033413"/>
    </source>
</evidence>
<evidence type="ECO:0000256" key="8">
    <source>
        <dbReference type="ARBA" id="ARBA00022840"/>
    </source>
</evidence>
<dbReference type="AlphaFoldDB" id="A0AAP8MDF2"/>
<keyword evidence="15" id="KW-1185">Reference proteome</keyword>
<dbReference type="NCBIfam" id="TIGR01498">
    <property type="entry name" value="folK"/>
    <property type="match status" value="1"/>
</dbReference>
<feature type="domain" description="7,8-dihydro-6-hydroxymethylpterin-pyrophosphokinase" evidence="13">
    <location>
        <begin position="88"/>
        <end position="99"/>
    </location>
</feature>
<dbReference type="KEGG" id="hja:BST95_05820"/>
<evidence type="ECO:0000256" key="3">
    <source>
        <dbReference type="ARBA" id="ARBA00013253"/>
    </source>
</evidence>
<dbReference type="Pfam" id="PF01288">
    <property type="entry name" value="HPPK"/>
    <property type="match status" value="1"/>
</dbReference>
<dbReference type="InterPro" id="IPR035907">
    <property type="entry name" value="Hppk_sf"/>
</dbReference>
<evidence type="ECO:0000313" key="14">
    <source>
        <dbReference type="EMBL" id="PLW85781.1"/>
    </source>
</evidence>
<dbReference type="GO" id="GO:0016301">
    <property type="term" value="F:kinase activity"/>
    <property type="evidence" value="ECO:0007669"/>
    <property type="project" value="UniProtKB-KW"/>
</dbReference>
<name>A0AAP8MDF2_9GAMM</name>
<gene>
    <name evidence="14" type="primary">folK</name>
    <name evidence="14" type="ORF">C0029_14370</name>
</gene>
<dbReference type="InterPro" id="IPR000550">
    <property type="entry name" value="Hppk"/>
</dbReference>
<comment type="function">
    <text evidence="10">Catalyzes the transfer of pyrophosphate from adenosine triphosphate (ATP) to 6-hydroxymethyl-7,8-dihydropterin, an enzymatic step in folate biosynthesis pathway.</text>
</comment>
<dbReference type="EC" id="2.7.6.3" evidence="3"/>
<dbReference type="Gene3D" id="3.30.70.560">
    <property type="entry name" value="7,8-Dihydro-6-hydroxymethylpterin-pyrophosphokinase HPPK"/>
    <property type="match status" value="1"/>
</dbReference>
<keyword evidence="5" id="KW-0808">Transferase</keyword>
<comment type="caution">
    <text evidence="14">The sequence shown here is derived from an EMBL/GenBank/DDBJ whole genome shotgun (WGS) entry which is preliminary data.</text>
</comment>
<sequence length="180" mass="19968">MIRTYIALGSNLAQPLTQLRQAVMALAKLPDSQLIASSLAYRSKAVGPGEQPDYLNAVVRIDTTLTPIALLDALQAIENQQGRLRTERWGARTLDLDMLLYGEQTIDEQRLQVPHPRMTERDFVLQPLADIAPPKMMLPDGRELDTLLGRCPRGELVRTELTIAPDNAGPDSETRPSRST</sequence>
<keyword evidence="8" id="KW-0067">ATP-binding</keyword>